<keyword evidence="9 14" id="KW-0067">ATP-binding</keyword>
<evidence type="ECO:0000256" key="13">
    <source>
        <dbReference type="ARBA" id="ARBA00047364"/>
    </source>
</evidence>
<dbReference type="InterPro" id="IPR014758">
    <property type="entry name" value="Met-tRNA_synth"/>
</dbReference>
<dbReference type="GO" id="GO:0005524">
    <property type="term" value="F:ATP binding"/>
    <property type="evidence" value="ECO:0007669"/>
    <property type="project" value="UniProtKB-KW"/>
</dbReference>
<dbReference type="InterPro" id="IPR029038">
    <property type="entry name" value="MetRS_Zn"/>
</dbReference>
<dbReference type="NCBIfam" id="TIGR00398">
    <property type="entry name" value="metG"/>
    <property type="match status" value="1"/>
</dbReference>
<dbReference type="Proteomes" id="UP000524246">
    <property type="component" value="Unassembled WGS sequence"/>
</dbReference>
<dbReference type="Pfam" id="PF19303">
    <property type="entry name" value="Anticodon_3"/>
    <property type="match status" value="1"/>
</dbReference>
<dbReference type="InterPro" id="IPR009080">
    <property type="entry name" value="tRNAsynth_Ia_anticodon-bd"/>
</dbReference>
<dbReference type="InterPro" id="IPR015413">
    <property type="entry name" value="Methionyl/Leucyl_tRNA_Synth"/>
</dbReference>
<evidence type="ECO:0000259" key="16">
    <source>
        <dbReference type="Pfam" id="PF19303"/>
    </source>
</evidence>
<feature type="domain" description="Methionyl/Leucyl tRNA synthetase" evidence="15">
    <location>
        <begin position="8"/>
        <end position="408"/>
    </location>
</feature>
<dbReference type="PANTHER" id="PTHR45765:SF1">
    <property type="entry name" value="METHIONINE--TRNA LIGASE, CYTOPLASMIC"/>
    <property type="match status" value="1"/>
</dbReference>
<evidence type="ECO:0000256" key="1">
    <source>
        <dbReference type="ARBA" id="ARBA00003314"/>
    </source>
</evidence>
<reference evidence="17 18" key="1">
    <citation type="journal article" date="2020" name="Biotechnol. Biofuels">
        <title>New insights from the biogas microbiome by comprehensive genome-resolved metagenomics of nearly 1600 species originating from multiple anaerobic digesters.</title>
        <authorList>
            <person name="Campanaro S."/>
            <person name="Treu L."/>
            <person name="Rodriguez-R L.M."/>
            <person name="Kovalovszki A."/>
            <person name="Ziels R.M."/>
            <person name="Maus I."/>
            <person name="Zhu X."/>
            <person name="Kougias P.G."/>
            <person name="Basile A."/>
            <person name="Luo G."/>
            <person name="Schluter A."/>
            <person name="Konstantinidis K.T."/>
            <person name="Angelidaki I."/>
        </authorList>
    </citation>
    <scope>NUCLEOTIDE SEQUENCE [LARGE SCALE GENOMIC DNA]</scope>
    <source>
        <strain evidence="17">AS27yjCOA_65</strain>
    </source>
</reference>
<dbReference type="AlphaFoldDB" id="A0A7X9FRN2"/>
<dbReference type="Pfam" id="PF09334">
    <property type="entry name" value="tRNA-synt_1g"/>
    <property type="match status" value="1"/>
</dbReference>
<dbReference type="PANTHER" id="PTHR45765">
    <property type="entry name" value="METHIONINE--TRNA LIGASE"/>
    <property type="match status" value="1"/>
</dbReference>
<comment type="similarity">
    <text evidence="3">Belongs to the class-I aminoacyl-tRNA synthetase family. MetG type 1 subfamily.</text>
</comment>
<evidence type="ECO:0000313" key="17">
    <source>
        <dbReference type="EMBL" id="NMC62896.1"/>
    </source>
</evidence>
<dbReference type="SUPFAM" id="SSF52374">
    <property type="entry name" value="Nucleotidylyl transferase"/>
    <property type="match status" value="1"/>
</dbReference>
<dbReference type="Gene3D" id="2.20.28.20">
    <property type="entry name" value="Methionyl-tRNA synthetase, Zn-domain"/>
    <property type="match status" value="1"/>
</dbReference>
<dbReference type="GO" id="GO:0005829">
    <property type="term" value="C:cytosol"/>
    <property type="evidence" value="ECO:0007669"/>
    <property type="project" value="TreeGrafter"/>
</dbReference>
<organism evidence="17 18">
    <name type="scientific">SAR324 cluster bacterium</name>
    <dbReference type="NCBI Taxonomy" id="2024889"/>
    <lineage>
        <taxon>Bacteria</taxon>
        <taxon>Deltaproteobacteria</taxon>
        <taxon>SAR324 cluster</taxon>
    </lineage>
</organism>
<keyword evidence="8 14" id="KW-0547">Nucleotide-binding</keyword>
<keyword evidence="11 14" id="KW-0030">Aminoacyl-tRNA synthetase</keyword>
<dbReference type="EC" id="6.1.1.10" evidence="4"/>
<comment type="catalytic activity">
    <reaction evidence="13">
        <text>tRNA(Met) + L-methionine + ATP = L-methionyl-tRNA(Met) + AMP + diphosphate</text>
        <dbReference type="Rhea" id="RHEA:13481"/>
        <dbReference type="Rhea" id="RHEA-COMP:9667"/>
        <dbReference type="Rhea" id="RHEA-COMP:9698"/>
        <dbReference type="ChEBI" id="CHEBI:30616"/>
        <dbReference type="ChEBI" id="CHEBI:33019"/>
        <dbReference type="ChEBI" id="CHEBI:57844"/>
        <dbReference type="ChEBI" id="CHEBI:78442"/>
        <dbReference type="ChEBI" id="CHEBI:78530"/>
        <dbReference type="ChEBI" id="CHEBI:456215"/>
        <dbReference type="EC" id="6.1.1.10"/>
    </reaction>
</comment>
<comment type="function">
    <text evidence="1">Is required not only for elongation of protein synthesis but also for the initiation of all mRNA translation through initiator tRNA(fMet) aminoacylation.</text>
</comment>
<comment type="subcellular location">
    <subcellularLocation>
        <location evidence="2">Cytoplasm</location>
    </subcellularLocation>
</comment>
<feature type="domain" description="Methionyl-tRNA synthetase anticodon-binding" evidence="16">
    <location>
        <begin position="428"/>
        <end position="557"/>
    </location>
</feature>
<evidence type="ECO:0000256" key="11">
    <source>
        <dbReference type="ARBA" id="ARBA00023146"/>
    </source>
</evidence>
<dbReference type="InterPro" id="IPR014729">
    <property type="entry name" value="Rossmann-like_a/b/a_fold"/>
</dbReference>
<evidence type="ECO:0000259" key="15">
    <source>
        <dbReference type="Pfam" id="PF09334"/>
    </source>
</evidence>
<dbReference type="InterPro" id="IPR041872">
    <property type="entry name" value="Anticodon_Met"/>
</dbReference>
<keyword evidence="6" id="KW-0963">Cytoplasm</keyword>
<evidence type="ECO:0000256" key="12">
    <source>
        <dbReference type="ARBA" id="ARBA00030904"/>
    </source>
</evidence>
<gene>
    <name evidence="17" type="primary">metG</name>
    <name evidence="17" type="ORF">GYA55_06965</name>
</gene>
<evidence type="ECO:0000256" key="14">
    <source>
        <dbReference type="RuleBase" id="RU363039"/>
    </source>
</evidence>
<dbReference type="InterPro" id="IPR023458">
    <property type="entry name" value="Met-tRNA_ligase_1"/>
</dbReference>
<evidence type="ECO:0000256" key="4">
    <source>
        <dbReference type="ARBA" id="ARBA00012838"/>
    </source>
</evidence>
<name>A0A7X9FRN2_9DELT</name>
<dbReference type="GO" id="GO:0004825">
    <property type="term" value="F:methionine-tRNA ligase activity"/>
    <property type="evidence" value="ECO:0007669"/>
    <property type="project" value="UniProtKB-EC"/>
</dbReference>
<evidence type="ECO:0000256" key="10">
    <source>
        <dbReference type="ARBA" id="ARBA00022917"/>
    </source>
</evidence>
<evidence type="ECO:0000256" key="2">
    <source>
        <dbReference type="ARBA" id="ARBA00004496"/>
    </source>
</evidence>
<dbReference type="CDD" id="cd07957">
    <property type="entry name" value="Anticodon_Ia_Met"/>
    <property type="match status" value="1"/>
</dbReference>
<dbReference type="Gene3D" id="1.10.730.10">
    <property type="entry name" value="Isoleucyl-tRNA Synthetase, Domain 1"/>
    <property type="match status" value="1"/>
</dbReference>
<evidence type="ECO:0000256" key="9">
    <source>
        <dbReference type="ARBA" id="ARBA00022840"/>
    </source>
</evidence>
<dbReference type="GO" id="GO:0006431">
    <property type="term" value="P:methionyl-tRNA aminoacylation"/>
    <property type="evidence" value="ECO:0007669"/>
    <property type="project" value="InterPro"/>
</dbReference>
<dbReference type="InterPro" id="IPR033911">
    <property type="entry name" value="MetRS_core"/>
</dbReference>
<evidence type="ECO:0000256" key="7">
    <source>
        <dbReference type="ARBA" id="ARBA00022598"/>
    </source>
</evidence>
<dbReference type="SUPFAM" id="SSF47323">
    <property type="entry name" value="Anticodon-binding domain of a subclass of class I aminoacyl-tRNA synthetases"/>
    <property type="match status" value="1"/>
</dbReference>
<dbReference type="EMBL" id="JAAZON010000305">
    <property type="protein sequence ID" value="NMC62896.1"/>
    <property type="molecule type" value="Genomic_DNA"/>
</dbReference>
<evidence type="ECO:0000256" key="3">
    <source>
        <dbReference type="ARBA" id="ARBA00008258"/>
    </source>
</evidence>
<dbReference type="NCBIfam" id="NF001100">
    <property type="entry name" value="PRK00133.1"/>
    <property type="match status" value="1"/>
</dbReference>
<keyword evidence="10 14" id="KW-0648">Protein biosynthesis</keyword>
<evidence type="ECO:0000256" key="6">
    <source>
        <dbReference type="ARBA" id="ARBA00022490"/>
    </source>
</evidence>
<evidence type="ECO:0000313" key="18">
    <source>
        <dbReference type="Proteomes" id="UP000524246"/>
    </source>
</evidence>
<comment type="caution">
    <text evidence="17">The sequence shown here is derived from an EMBL/GenBank/DDBJ whole genome shotgun (WGS) entry which is preliminary data.</text>
</comment>
<evidence type="ECO:0000256" key="5">
    <source>
        <dbReference type="ARBA" id="ARBA00018753"/>
    </source>
</evidence>
<dbReference type="InterPro" id="IPR001412">
    <property type="entry name" value="aa-tRNA-synth_I_CS"/>
</dbReference>
<evidence type="ECO:0000256" key="8">
    <source>
        <dbReference type="ARBA" id="ARBA00022741"/>
    </source>
</evidence>
<accession>A0A7X9FRN2</accession>
<sequence>MEHKKKRVLVTSALPYSNGILHVGHIAGAYLPADIYVRFLRLNNVDVRFVCGSDDHGVAIMITAEKEGKTPAEVAEHYHKKQKEAFDGLGISFDTYSSTSRNPYHYKTSQDFFLALHRKGYFQKKETLQFFDPERKVFLPDRYVKGECAYCGATEQNGDQCENCGKMLDVETLKNARSTISGKAAIVKSTKHWFLDLSRFEKHVNEWLDKATIREHTKNYVKGLLSVGLVERSMTRDISWGIPVPLEDPDAKGKVLYVWFDAPIGYISNTKELCAERDKDANLYADWWKSADCEIYHFIGEDNTIFHSVIWIAMLQAEGTFQLPKGVIVNQFLNIKFPGKDTEKISKSRGTAIWLEDYLKEGGNPDVLRYYLTAIAPEGARSVYKPEDLIARNNGELGNVVGNFVNRIISFTRKYCGPEVPEINDAKIESRDIEFEAEMKKAYEEVRNLIERFSFRAALERIMEFARECNRYIDEKAPWTSRKSDMEKTKISLVYALNAIKGLGLMLNPFMPFSSEKMLKMLSLDAQSIKWKDALTPLKAGQSLAEPEILFPKIESDSNP</sequence>
<keyword evidence="7 14" id="KW-0436">Ligase</keyword>
<protein>
    <recommendedName>
        <fullName evidence="5">Methionine--tRNA ligase</fullName>
        <ecNumber evidence="4">6.1.1.10</ecNumber>
    </recommendedName>
    <alternativeName>
        <fullName evidence="12">Methionyl-tRNA synthetase</fullName>
    </alternativeName>
</protein>
<dbReference type="CDD" id="cd00814">
    <property type="entry name" value="MetRS_core"/>
    <property type="match status" value="1"/>
</dbReference>
<dbReference type="SUPFAM" id="SSF57770">
    <property type="entry name" value="Methionyl-tRNA synthetase (MetRS), Zn-domain"/>
    <property type="match status" value="1"/>
</dbReference>
<dbReference type="PROSITE" id="PS00178">
    <property type="entry name" value="AA_TRNA_LIGASE_I"/>
    <property type="match status" value="1"/>
</dbReference>
<proteinExistence type="inferred from homology"/>
<dbReference type="Gene3D" id="3.40.50.620">
    <property type="entry name" value="HUPs"/>
    <property type="match status" value="1"/>
</dbReference>
<dbReference type="PRINTS" id="PR01041">
    <property type="entry name" value="TRNASYNTHMET"/>
</dbReference>